<dbReference type="InterPro" id="IPR000014">
    <property type="entry name" value="PAS"/>
</dbReference>
<dbReference type="SMART" id="SM00091">
    <property type="entry name" value="PAS"/>
    <property type="match status" value="1"/>
</dbReference>
<dbReference type="NCBIfam" id="TIGR00229">
    <property type="entry name" value="sensory_box"/>
    <property type="match status" value="1"/>
</dbReference>
<dbReference type="KEGG" id="hara:AArcS_2546"/>
<feature type="domain" description="PAS" evidence="8">
    <location>
        <begin position="23"/>
        <end position="93"/>
    </location>
</feature>
<dbReference type="Gene3D" id="3.30.565.10">
    <property type="entry name" value="Histidine kinase-like ATPase, C-terminal domain"/>
    <property type="match status" value="1"/>
</dbReference>
<keyword evidence="4" id="KW-0808">Transferase</keyword>
<dbReference type="InterPro" id="IPR036890">
    <property type="entry name" value="HATPase_C_sf"/>
</dbReference>
<organism evidence="9 10">
    <name type="scientific">Natranaeroarchaeum sulfidigenes</name>
    <dbReference type="NCBI Taxonomy" id="2784880"/>
    <lineage>
        <taxon>Archaea</taxon>
        <taxon>Methanobacteriati</taxon>
        <taxon>Methanobacteriota</taxon>
        <taxon>Stenosarchaea group</taxon>
        <taxon>Halobacteria</taxon>
        <taxon>Halobacteriales</taxon>
        <taxon>Natronoarchaeaceae</taxon>
        <taxon>Natranaeroarchaeum</taxon>
    </lineage>
</organism>
<dbReference type="InterPro" id="IPR050736">
    <property type="entry name" value="Sensor_HK_Regulatory"/>
</dbReference>
<dbReference type="PANTHER" id="PTHR43711">
    <property type="entry name" value="TWO-COMPONENT HISTIDINE KINASE"/>
    <property type="match status" value="1"/>
</dbReference>
<dbReference type="AlphaFoldDB" id="A0A897MTB4"/>
<proteinExistence type="predicted"/>
<dbReference type="CDD" id="cd00082">
    <property type="entry name" value="HisKA"/>
    <property type="match status" value="1"/>
</dbReference>
<evidence type="ECO:0000256" key="2">
    <source>
        <dbReference type="ARBA" id="ARBA00012438"/>
    </source>
</evidence>
<dbReference type="SMART" id="SM00388">
    <property type="entry name" value="HisKA"/>
    <property type="match status" value="1"/>
</dbReference>
<dbReference type="GO" id="GO:0000155">
    <property type="term" value="F:phosphorelay sensor kinase activity"/>
    <property type="evidence" value="ECO:0007669"/>
    <property type="project" value="InterPro"/>
</dbReference>
<dbReference type="RefSeq" id="WP_238477787.1">
    <property type="nucleotide sequence ID" value="NZ_CP064786.1"/>
</dbReference>
<feature type="domain" description="Histidine kinase" evidence="7">
    <location>
        <begin position="161"/>
        <end position="351"/>
    </location>
</feature>
<protein>
    <recommendedName>
        <fullName evidence="2">histidine kinase</fullName>
        <ecNumber evidence="2">2.7.13.3</ecNumber>
    </recommendedName>
</protein>
<dbReference type="InterPro" id="IPR035965">
    <property type="entry name" value="PAS-like_dom_sf"/>
</dbReference>
<evidence type="ECO:0000313" key="10">
    <source>
        <dbReference type="Proteomes" id="UP000663586"/>
    </source>
</evidence>
<dbReference type="Gene3D" id="3.30.450.20">
    <property type="entry name" value="PAS domain"/>
    <property type="match status" value="1"/>
</dbReference>
<gene>
    <name evidence="9" type="ORF">AArcS_2546</name>
</gene>
<dbReference type="Pfam" id="PF08448">
    <property type="entry name" value="PAS_4"/>
    <property type="match status" value="1"/>
</dbReference>
<dbReference type="EC" id="2.7.13.3" evidence="2"/>
<evidence type="ECO:0000256" key="6">
    <source>
        <dbReference type="ARBA" id="ARBA00023012"/>
    </source>
</evidence>
<evidence type="ECO:0000256" key="5">
    <source>
        <dbReference type="ARBA" id="ARBA00022777"/>
    </source>
</evidence>
<evidence type="ECO:0000259" key="7">
    <source>
        <dbReference type="PROSITE" id="PS50109"/>
    </source>
</evidence>
<dbReference type="PROSITE" id="PS50109">
    <property type="entry name" value="HIS_KIN"/>
    <property type="match status" value="1"/>
</dbReference>
<dbReference type="SUPFAM" id="SSF47384">
    <property type="entry name" value="Homodimeric domain of signal transducing histidine kinase"/>
    <property type="match status" value="1"/>
</dbReference>
<comment type="catalytic activity">
    <reaction evidence="1">
        <text>ATP + protein L-histidine = ADP + protein N-phospho-L-histidine.</text>
        <dbReference type="EC" id="2.7.13.3"/>
    </reaction>
</comment>
<keyword evidence="5 9" id="KW-0418">Kinase</keyword>
<dbReference type="SUPFAM" id="SSF55785">
    <property type="entry name" value="PYP-like sensor domain (PAS domain)"/>
    <property type="match status" value="1"/>
</dbReference>
<dbReference type="CDD" id="cd00130">
    <property type="entry name" value="PAS"/>
    <property type="match status" value="1"/>
</dbReference>
<dbReference type="Pfam" id="PF02518">
    <property type="entry name" value="HATPase_c"/>
    <property type="match status" value="1"/>
</dbReference>
<evidence type="ECO:0000256" key="1">
    <source>
        <dbReference type="ARBA" id="ARBA00000085"/>
    </source>
</evidence>
<dbReference type="InterPro" id="IPR036097">
    <property type="entry name" value="HisK_dim/P_sf"/>
</dbReference>
<dbReference type="PANTHER" id="PTHR43711:SF1">
    <property type="entry name" value="HISTIDINE KINASE 1"/>
    <property type="match status" value="1"/>
</dbReference>
<dbReference type="SUPFAM" id="SSF55874">
    <property type="entry name" value="ATPase domain of HSP90 chaperone/DNA topoisomerase II/histidine kinase"/>
    <property type="match status" value="1"/>
</dbReference>
<keyword evidence="3" id="KW-0597">Phosphoprotein</keyword>
<dbReference type="InterPro" id="IPR013656">
    <property type="entry name" value="PAS_4"/>
</dbReference>
<evidence type="ECO:0000313" key="9">
    <source>
        <dbReference type="EMBL" id="QSG03742.1"/>
    </source>
</evidence>
<dbReference type="InterPro" id="IPR004358">
    <property type="entry name" value="Sig_transdc_His_kin-like_C"/>
</dbReference>
<dbReference type="EMBL" id="CP064786">
    <property type="protein sequence ID" value="QSG03742.1"/>
    <property type="molecule type" value="Genomic_DNA"/>
</dbReference>
<keyword evidence="10" id="KW-1185">Reference proteome</keyword>
<dbReference type="PRINTS" id="PR00344">
    <property type="entry name" value="BCTRLSENSOR"/>
</dbReference>
<dbReference type="PROSITE" id="PS50112">
    <property type="entry name" value="PAS"/>
    <property type="match status" value="1"/>
</dbReference>
<evidence type="ECO:0000256" key="3">
    <source>
        <dbReference type="ARBA" id="ARBA00022553"/>
    </source>
</evidence>
<dbReference type="InterPro" id="IPR005467">
    <property type="entry name" value="His_kinase_dom"/>
</dbReference>
<dbReference type="GeneID" id="70685927"/>
<accession>A0A897MTB4</accession>
<dbReference type="SMART" id="SM00387">
    <property type="entry name" value="HATPase_c"/>
    <property type="match status" value="1"/>
</dbReference>
<evidence type="ECO:0000259" key="8">
    <source>
        <dbReference type="PROSITE" id="PS50112"/>
    </source>
</evidence>
<name>A0A897MTB4_9EURY</name>
<evidence type="ECO:0000256" key="4">
    <source>
        <dbReference type="ARBA" id="ARBA00022679"/>
    </source>
</evidence>
<dbReference type="Gene3D" id="1.10.287.130">
    <property type="match status" value="1"/>
</dbReference>
<dbReference type="Proteomes" id="UP000663586">
    <property type="component" value="Chromosome"/>
</dbReference>
<dbReference type="InterPro" id="IPR003661">
    <property type="entry name" value="HisK_dim/P_dom"/>
</dbReference>
<dbReference type="Pfam" id="PF00512">
    <property type="entry name" value="HisKA"/>
    <property type="match status" value="1"/>
</dbReference>
<dbReference type="InterPro" id="IPR003594">
    <property type="entry name" value="HATPase_dom"/>
</dbReference>
<reference evidence="9" key="1">
    <citation type="submission" date="2020-11" db="EMBL/GenBank/DDBJ databases">
        <title>Carbohydrate-dependent, anaerobic sulfur respiration: A novel catabolism in halophilic archaea.</title>
        <authorList>
            <person name="Sorokin D.Y."/>
            <person name="Messina E."/>
            <person name="Smedile F."/>
            <person name="La Cono V."/>
            <person name="Hallsworth J.E."/>
            <person name="Yakimov M.M."/>
        </authorList>
    </citation>
    <scope>NUCLEOTIDE SEQUENCE</scope>
    <source>
        <strain evidence="9">AArc-S</strain>
    </source>
</reference>
<keyword evidence="6" id="KW-0902">Two-component regulatory system</keyword>
<sequence length="356" mass="39535">MTDPVGDGDTDEFIVDSSIIDDDTEFYRTLLANTSEGILTIDEDSNIVFANPAIEGILGYAPDELVGSSKMTIIPERHREDHRAGLEAYLRTGERHIDWDGVELPAQHRAGHELVVSVSLREHEYNGERFFTGIFTDVTERKERERRLQEKNERLESFASVVSHDLRNPLGVASAYVELAQETDTEAVDELVEVERSLDRMERIIDDLLWLARTGNQVGKQELLDFAGVAEDAWETTETADATLVVDSTGRIRADYDRLVQLLENLFRNAIQHGGEDVTVRVGRIEGGWYVEDSGPGIDADLTDEIFSPGMSTEELGTGLGLYIVKSVAEGHGWEISVGTGTDGGARFEFTGIDEE</sequence>